<evidence type="ECO:0000313" key="1">
    <source>
        <dbReference type="EMBL" id="MEV4684908.1"/>
    </source>
</evidence>
<evidence type="ECO:0000313" key="2">
    <source>
        <dbReference type="Proteomes" id="UP001552521"/>
    </source>
</evidence>
<reference evidence="1 2" key="1">
    <citation type="submission" date="2024-06" db="EMBL/GenBank/DDBJ databases">
        <title>The Natural Products Discovery Center: Release of the First 8490 Sequenced Strains for Exploring Actinobacteria Biosynthetic Diversity.</title>
        <authorList>
            <person name="Kalkreuter E."/>
            <person name="Kautsar S.A."/>
            <person name="Yang D."/>
            <person name="Bader C.D."/>
            <person name="Teijaro C.N."/>
            <person name="Fluegel L."/>
            <person name="Davis C.M."/>
            <person name="Simpson J.R."/>
            <person name="Lauterbach L."/>
            <person name="Steele A.D."/>
            <person name="Gui C."/>
            <person name="Meng S."/>
            <person name="Li G."/>
            <person name="Viehrig K."/>
            <person name="Ye F."/>
            <person name="Su P."/>
            <person name="Kiefer A.F."/>
            <person name="Nichols A."/>
            <person name="Cepeda A.J."/>
            <person name="Yan W."/>
            <person name="Fan B."/>
            <person name="Jiang Y."/>
            <person name="Adhikari A."/>
            <person name="Zheng C.-J."/>
            <person name="Schuster L."/>
            <person name="Cowan T.M."/>
            <person name="Smanski M.J."/>
            <person name="Chevrette M.G."/>
            <person name="De Carvalho L.P.S."/>
            <person name="Shen B."/>
        </authorList>
    </citation>
    <scope>NUCLEOTIDE SEQUENCE [LARGE SCALE GENOMIC DNA]</scope>
    <source>
        <strain evidence="1 2">NPDC049344</strain>
    </source>
</reference>
<protein>
    <recommendedName>
        <fullName evidence="3">Dehydrogenase</fullName>
    </recommendedName>
</protein>
<evidence type="ECO:0008006" key="3">
    <source>
        <dbReference type="Google" id="ProtNLM"/>
    </source>
</evidence>
<organism evidence="1 2">
    <name type="scientific">Streptomyces kurssanovii</name>
    <dbReference type="NCBI Taxonomy" id="67312"/>
    <lineage>
        <taxon>Bacteria</taxon>
        <taxon>Bacillati</taxon>
        <taxon>Actinomycetota</taxon>
        <taxon>Actinomycetes</taxon>
        <taxon>Kitasatosporales</taxon>
        <taxon>Streptomycetaceae</taxon>
        <taxon>Streptomyces</taxon>
    </lineage>
</organism>
<name>A0ABV3I225_9ACTN</name>
<comment type="caution">
    <text evidence="1">The sequence shown here is derived from an EMBL/GenBank/DDBJ whole genome shotgun (WGS) entry which is preliminary data.</text>
</comment>
<dbReference type="PANTHER" id="PTHR10668:SF105">
    <property type="entry name" value="DEHYDROGENASE-RELATED"/>
    <property type="match status" value="1"/>
</dbReference>
<proteinExistence type="predicted"/>
<dbReference type="SUPFAM" id="SSF51905">
    <property type="entry name" value="FAD/NAD(P)-binding domain"/>
    <property type="match status" value="1"/>
</dbReference>
<dbReference type="Proteomes" id="UP001552521">
    <property type="component" value="Unassembled WGS sequence"/>
</dbReference>
<dbReference type="PANTHER" id="PTHR10668">
    <property type="entry name" value="PHYTOENE DEHYDROGENASE"/>
    <property type="match status" value="1"/>
</dbReference>
<dbReference type="InterPro" id="IPR036188">
    <property type="entry name" value="FAD/NAD-bd_sf"/>
</dbReference>
<accession>A0ABV3I225</accession>
<dbReference type="EMBL" id="JBFAQK010000063">
    <property type="protein sequence ID" value="MEV4684908.1"/>
    <property type="molecule type" value="Genomic_DNA"/>
</dbReference>
<sequence length="246" mass="26187">MLHSAKLVLLDVSPKEFLRMSNGRLPPRYRRGLERYRYGPGAAKVDLLVSEQVPWKNPAVGGAATVHLGGTHREVFAAETAVSAGVPAPEPFVLLVDPSVADPGRTRHGKRPLWAYAHVPNGDDSDPTQLITSRIERYAPGFTDTVIAGRGISAASYEGYNPNYVGGDIGGGAMTLRQSVLRPAPRWDPYRTPLPGVYLCSASTPPGPGVHGMSGYLAALSALRHEFGVRKPPALGPCSHTAAHLG</sequence>
<dbReference type="RefSeq" id="WP_364600192.1">
    <property type="nucleotide sequence ID" value="NZ_JBFAQK010000063.1"/>
</dbReference>
<keyword evidence="2" id="KW-1185">Reference proteome</keyword>
<gene>
    <name evidence="1" type="ORF">AB0K36_29550</name>
</gene>